<keyword evidence="3" id="KW-1185">Reference proteome</keyword>
<name>A0A4C1YXA9_EUMVA</name>
<evidence type="ECO:0000313" key="3">
    <source>
        <dbReference type="Proteomes" id="UP000299102"/>
    </source>
</evidence>
<sequence>MADYRIVLLVLFILLMDAEGKDVNLFYNENAAKIIKSPLRNPSQFGFSMTYQPALLLHQTFLTQKLVSLGSRFMGVEIRIVYRTLEAETAKQMRATNRKRNLTRAHARVQGPRQW</sequence>
<keyword evidence="1" id="KW-0732">Signal</keyword>
<reference evidence="2 3" key="1">
    <citation type="journal article" date="2019" name="Commun. Biol.">
        <title>The bagworm genome reveals a unique fibroin gene that provides high tensile strength.</title>
        <authorList>
            <person name="Kono N."/>
            <person name="Nakamura H."/>
            <person name="Ohtoshi R."/>
            <person name="Tomita M."/>
            <person name="Numata K."/>
            <person name="Arakawa K."/>
        </authorList>
    </citation>
    <scope>NUCLEOTIDE SEQUENCE [LARGE SCALE GENOMIC DNA]</scope>
</reference>
<dbReference type="EMBL" id="BGZK01001435">
    <property type="protein sequence ID" value="GBP79870.1"/>
    <property type="molecule type" value="Genomic_DNA"/>
</dbReference>
<evidence type="ECO:0000256" key="1">
    <source>
        <dbReference type="SAM" id="SignalP"/>
    </source>
</evidence>
<dbReference type="AlphaFoldDB" id="A0A4C1YXA9"/>
<organism evidence="2 3">
    <name type="scientific">Eumeta variegata</name>
    <name type="common">Bagworm moth</name>
    <name type="synonym">Eumeta japonica</name>
    <dbReference type="NCBI Taxonomy" id="151549"/>
    <lineage>
        <taxon>Eukaryota</taxon>
        <taxon>Metazoa</taxon>
        <taxon>Ecdysozoa</taxon>
        <taxon>Arthropoda</taxon>
        <taxon>Hexapoda</taxon>
        <taxon>Insecta</taxon>
        <taxon>Pterygota</taxon>
        <taxon>Neoptera</taxon>
        <taxon>Endopterygota</taxon>
        <taxon>Lepidoptera</taxon>
        <taxon>Glossata</taxon>
        <taxon>Ditrysia</taxon>
        <taxon>Tineoidea</taxon>
        <taxon>Psychidae</taxon>
        <taxon>Oiketicinae</taxon>
        <taxon>Eumeta</taxon>
    </lineage>
</organism>
<gene>
    <name evidence="2" type="ORF">EVAR_60050_1</name>
</gene>
<protein>
    <submittedName>
        <fullName evidence="2">Uncharacterized protein</fullName>
    </submittedName>
</protein>
<evidence type="ECO:0000313" key="2">
    <source>
        <dbReference type="EMBL" id="GBP79870.1"/>
    </source>
</evidence>
<proteinExistence type="predicted"/>
<dbReference type="Proteomes" id="UP000299102">
    <property type="component" value="Unassembled WGS sequence"/>
</dbReference>
<accession>A0A4C1YXA9</accession>
<feature type="chain" id="PRO_5020026755" evidence="1">
    <location>
        <begin position="21"/>
        <end position="115"/>
    </location>
</feature>
<comment type="caution">
    <text evidence="2">The sequence shown here is derived from an EMBL/GenBank/DDBJ whole genome shotgun (WGS) entry which is preliminary data.</text>
</comment>
<feature type="signal peptide" evidence="1">
    <location>
        <begin position="1"/>
        <end position="20"/>
    </location>
</feature>